<dbReference type="FunFam" id="1.25.40.90:FF:000009">
    <property type="entry name" value="Putative signal transducing adapter molecule 1"/>
    <property type="match status" value="1"/>
</dbReference>
<evidence type="ECO:0000256" key="4">
    <source>
        <dbReference type="ARBA" id="ARBA00022448"/>
    </source>
</evidence>
<evidence type="ECO:0000256" key="1">
    <source>
        <dbReference type="ARBA" id="ARBA00004469"/>
    </source>
</evidence>
<comment type="similarity">
    <text evidence="2">Belongs to the STAM family.</text>
</comment>
<organism evidence="11 12">
    <name type="scientific">Oncorhynchus tshawytscha</name>
    <name type="common">Chinook salmon</name>
    <name type="synonym">Salmo tshawytscha</name>
    <dbReference type="NCBI Taxonomy" id="74940"/>
    <lineage>
        <taxon>Eukaryota</taxon>
        <taxon>Metazoa</taxon>
        <taxon>Chordata</taxon>
        <taxon>Craniata</taxon>
        <taxon>Vertebrata</taxon>
        <taxon>Euteleostomi</taxon>
        <taxon>Actinopterygii</taxon>
        <taxon>Neopterygii</taxon>
        <taxon>Teleostei</taxon>
        <taxon>Protacanthopterygii</taxon>
        <taxon>Salmoniformes</taxon>
        <taxon>Salmonidae</taxon>
        <taxon>Salmoninae</taxon>
        <taxon>Oncorhynchus</taxon>
    </lineage>
</organism>
<dbReference type="GO" id="GO:0007165">
    <property type="term" value="P:signal transduction"/>
    <property type="evidence" value="ECO:0007669"/>
    <property type="project" value="TreeGrafter"/>
</dbReference>
<keyword evidence="4" id="KW-0813">Transport</keyword>
<evidence type="ECO:0000256" key="5">
    <source>
        <dbReference type="ARBA" id="ARBA00022753"/>
    </source>
</evidence>
<dbReference type="CDD" id="cd11820">
    <property type="entry name" value="SH3_STAM"/>
    <property type="match status" value="1"/>
</dbReference>
<feature type="domain" description="VHS" evidence="10">
    <location>
        <begin position="16"/>
        <end position="143"/>
    </location>
</feature>
<reference evidence="11" key="2">
    <citation type="submission" date="2025-09" db="UniProtKB">
        <authorList>
            <consortium name="Ensembl"/>
        </authorList>
    </citation>
    <scope>IDENTIFICATION</scope>
</reference>
<dbReference type="GeneTree" id="ENSGT00940000157055"/>
<dbReference type="Pfam" id="PF02809">
    <property type="entry name" value="UIM"/>
    <property type="match status" value="1"/>
</dbReference>
<dbReference type="Gene3D" id="1.20.5.1940">
    <property type="match status" value="1"/>
</dbReference>
<dbReference type="PROSITE" id="PS50002">
    <property type="entry name" value="SH3"/>
    <property type="match status" value="1"/>
</dbReference>
<dbReference type="Gene3D" id="1.25.40.90">
    <property type="match status" value="1"/>
</dbReference>
<sequence length="501" mass="55082">MPLFAQNPFDQDVEKATNETNTVEDWALIMDICDRVGQTPNGAKDCLRSVMKRVNHKVPHVAMQALTLLAACVNNSGRIFHLEICSREFASEVRTVLSRAHSKVCDKLKGMMVDWCDGFQKDPQLSLVSATIKSLREEGVIFPSSGSQGSSLKGTTPAVSKPSDDDDLAKAIELSLQEQKQYVETRPLTVTADPPFNTNGGGGSRDSRKLRALYDFEAAEDNELTFKTGELILVLDDSDPNWWKGENHRGVGLFPSNFVTTNLNAEPELVTYVEKTPAPEEPSIEANVEPEPVFIDEVGASTYRTYCMIVHTIYIDCIWMTATIISLCPTCVVMTSISTPPTLSPSLPGRQHSELSELNVKVLEALELYNKLMNEAPFYTAYSKLQSQQQPQQQPQYPGGSYMPPGMPQGPPAQQAYMGSDQPGPLHSLHPNVTSPNGQPAQLPYSVPYAPAGYPPQMGVAPQMDMSAYQNANLPPASYQMAAPSQQAPHQQQAYYQQPLL</sequence>
<dbReference type="GO" id="GO:0031901">
    <property type="term" value="C:early endosome membrane"/>
    <property type="evidence" value="ECO:0007669"/>
    <property type="project" value="UniProtKB-SubCell"/>
</dbReference>
<dbReference type="InterPro" id="IPR001452">
    <property type="entry name" value="SH3_domain"/>
</dbReference>
<dbReference type="InterPro" id="IPR008942">
    <property type="entry name" value="ENTH_VHS"/>
</dbReference>
<proteinExistence type="inferred from homology"/>
<evidence type="ECO:0000256" key="2">
    <source>
        <dbReference type="ARBA" id="ARBA00009666"/>
    </source>
</evidence>
<dbReference type="InterPro" id="IPR002014">
    <property type="entry name" value="VHS_dom"/>
</dbReference>
<dbReference type="SMART" id="SM00326">
    <property type="entry name" value="SH3"/>
    <property type="match status" value="1"/>
</dbReference>
<dbReference type="InterPro" id="IPR003903">
    <property type="entry name" value="UIM_dom"/>
</dbReference>
<dbReference type="GO" id="GO:0015031">
    <property type="term" value="P:protein transport"/>
    <property type="evidence" value="ECO:0007669"/>
    <property type="project" value="UniProtKB-KW"/>
</dbReference>
<dbReference type="Ensembl" id="ENSOTST00005106035.2">
    <property type="protein sequence ID" value="ENSOTSP00005097970.2"/>
    <property type="gene ID" value="ENSOTSG00005045123.2"/>
</dbReference>
<dbReference type="InterPro" id="IPR036028">
    <property type="entry name" value="SH3-like_dom_sf"/>
</dbReference>
<feature type="compositionally biased region" description="Low complexity" evidence="8">
    <location>
        <begin position="386"/>
        <end position="404"/>
    </location>
</feature>
<dbReference type="AlphaFoldDB" id="A0A8C8JY46"/>
<evidence type="ECO:0000313" key="11">
    <source>
        <dbReference type="Ensembl" id="ENSOTSP00005097970.2"/>
    </source>
</evidence>
<dbReference type="PANTHER" id="PTHR45929:SF1">
    <property type="entry name" value="HEMATOPOIETIC LINEAGE CELL-SPECIFIC PROTEIN-RELATED"/>
    <property type="match status" value="1"/>
</dbReference>
<dbReference type="InterPro" id="IPR050670">
    <property type="entry name" value="STAM"/>
</dbReference>
<feature type="compositionally biased region" description="Polar residues" evidence="8">
    <location>
        <begin position="431"/>
        <end position="440"/>
    </location>
</feature>
<evidence type="ECO:0000256" key="8">
    <source>
        <dbReference type="SAM" id="MobiDB-lite"/>
    </source>
</evidence>
<reference evidence="11" key="1">
    <citation type="submission" date="2025-08" db="UniProtKB">
        <authorList>
            <consortium name="Ensembl"/>
        </authorList>
    </citation>
    <scope>IDENTIFICATION</scope>
</reference>
<dbReference type="Pfam" id="PF00018">
    <property type="entry name" value="SH3_1"/>
    <property type="match status" value="1"/>
</dbReference>
<evidence type="ECO:0008006" key="13">
    <source>
        <dbReference type="Google" id="ProtNLM"/>
    </source>
</evidence>
<evidence type="ECO:0000256" key="3">
    <source>
        <dbReference type="ARBA" id="ARBA00022443"/>
    </source>
</evidence>
<evidence type="ECO:0000256" key="7">
    <source>
        <dbReference type="PROSITE-ProRule" id="PRU00192"/>
    </source>
</evidence>
<dbReference type="PROSITE" id="PS50179">
    <property type="entry name" value="VHS"/>
    <property type="match status" value="1"/>
</dbReference>
<dbReference type="Proteomes" id="UP000694402">
    <property type="component" value="Unassembled WGS sequence"/>
</dbReference>
<keyword evidence="12" id="KW-1185">Reference proteome</keyword>
<evidence type="ECO:0000259" key="9">
    <source>
        <dbReference type="PROSITE" id="PS50002"/>
    </source>
</evidence>
<evidence type="ECO:0000313" key="12">
    <source>
        <dbReference type="Proteomes" id="UP000694402"/>
    </source>
</evidence>
<feature type="region of interest" description="Disordered" evidence="8">
    <location>
        <begin position="384"/>
        <end position="444"/>
    </location>
</feature>
<dbReference type="SUPFAM" id="SSF50044">
    <property type="entry name" value="SH3-domain"/>
    <property type="match status" value="1"/>
</dbReference>
<gene>
    <name evidence="11" type="primary">STAM2</name>
</gene>
<feature type="domain" description="SH3" evidence="9">
    <location>
        <begin position="205"/>
        <end position="264"/>
    </location>
</feature>
<dbReference type="GO" id="GO:0035091">
    <property type="term" value="F:phosphatidylinositol binding"/>
    <property type="evidence" value="ECO:0007669"/>
    <property type="project" value="InterPro"/>
</dbReference>
<keyword evidence="6" id="KW-0653">Protein transport</keyword>
<dbReference type="SMART" id="SM00288">
    <property type="entry name" value="VHS"/>
    <property type="match status" value="1"/>
</dbReference>
<dbReference type="PRINTS" id="PR00452">
    <property type="entry name" value="SH3DOMAIN"/>
</dbReference>
<dbReference type="SMART" id="SM00726">
    <property type="entry name" value="UIM"/>
    <property type="match status" value="1"/>
</dbReference>
<keyword evidence="3 7" id="KW-0728">SH3 domain</keyword>
<dbReference type="Gene3D" id="2.30.30.40">
    <property type="entry name" value="SH3 Domains"/>
    <property type="match status" value="1"/>
</dbReference>
<feature type="region of interest" description="Disordered" evidence="8">
    <location>
        <begin position="185"/>
        <end position="207"/>
    </location>
</feature>
<comment type="subcellular location">
    <subcellularLocation>
        <location evidence="1">Early endosome membrane</location>
        <topology evidence="1">Peripheral membrane protein</topology>
        <orientation evidence="1">Cytoplasmic side</orientation>
    </subcellularLocation>
</comment>
<dbReference type="GO" id="GO:0030139">
    <property type="term" value="C:endocytic vesicle"/>
    <property type="evidence" value="ECO:0007669"/>
    <property type="project" value="TreeGrafter"/>
</dbReference>
<evidence type="ECO:0000259" key="10">
    <source>
        <dbReference type="PROSITE" id="PS50179"/>
    </source>
</evidence>
<feature type="compositionally biased region" description="Polar residues" evidence="8">
    <location>
        <begin position="144"/>
        <end position="158"/>
    </location>
</feature>
<protein>
    <recommendedName>
        <fullName evidence="13">Signal transducing adaptor molecule (SH3 domain and ITAM motif) 2</fullName>
    </recommendedName>
</protein>
<evidence type="ECO:0000256" key="6">
    <source>
        <dbReference type="ARBA" id="ARBA00022927"/>
    </source>
</evidence>
<dbReference type="Pfam" id="PF00790">
    <property type="entry name" value="VHS"/>
    <property type="match status" value="1"/>
</dbReference>
<keyword evidence="5" id="KW-0967">Endosome</keyword>
<dbReference type="GO" id="GO:0043130">
    <property type="term" value="F:ubiquitin binding"/>
    <property type="evidence" value="ECO:0007669"/>
    <property type="project" value="InterPro"/>
</dbReference>
<dbReference type="PANTHER" id="PTHR45929">
    <property type="entry name" value="JAK PATHWAY SIGNAL TRANSDUCTION ADAPTOR MOLECULE"/>
    <property type="match status" value="1"/>
</dbReference>
<dbReference type="PRINTS" id="PR00499">
    <property type="entry name" value="P67PHOX"/>
</dbReference>
<dbReference type="SUPFAM" id="SSF48464">
    <property type="entry name" value="ENTH/VHS domain"/>
    <property type="match status" value="1"/>
</dbReference>
<feature type="region of interest" description="Disordered" evidence="8">
    <location>
        <begin position="480"/>
        <end position="501"/>
    </location>
</feature>
<dbReference type="PROSITE" id="PS50330">
    <property type="entry name" value="UIM"/>
    <property type="match status" value="1"/>
</dbReference>
<feature type="region of interest" description="Disordered" evidence="8">
    <location>
        <begin position="144"/>
        <end position="165"/>
    </location>
</feature>
<accession>A0A8C8JY46</accession>
<name>A0A8C8JY46_ONCTS</name>